<dbReference type="Pfam" id="PF13473">
    <property type="entry name" value="Cupredoxin_1"/>
    <property type="match status" value="1"/>
</dbReference>
<dbReference type="AlphaFoldDB" id="A0A5C6UUC5"/>
<evidence type="ECO:0000256" key="3">
    <source>
        <dbReference type="SAM" id="SignalP"/>
    </source>
</evidence>
<evidence type="ECO:0000259" key="4">
    <source>
        <dbReference type="Pfam" id="PF13473"/>
    </source>
</evidence>
<keyword evidence="3" id="KW-0732">Signal</keyword>
<evidence type="ECO:0000256" key="1">
    <source>
        <dbReference type="ARBA" id="ARBA00022723"/>
    </source>
</evidence>
<dbReference type="PANTHER" id="PTHR38439">
    <property type="entry name" value="AURACYANIN-B"/>
    <property type="match status" value="1"/>
</dbReference>
<proteinExistence type="predicted"/>
<keyword evidence="1" id="KW-0479">Metal-binding</keyword>
<accession>A0A5C6UUC5</accession>
<gene>
    <name evidence="5" type="ORF">FSZ31_06195</name>
</gene>
<dbReference type="InterPro" id="IPR008972">
    <property type="entry name" value="Cupredoxin"/>
</dbReference>
<dbReference type="InterPro" id="IPR028096">
    <property type="entry name" value="EfeO_Cupredoxin"/>
</dbReference>
<dbReference type="CDD" id="cd00920">
    <property type="entry name" value="Cupredoxin"/>
    <property type="match status" value="1"/>
</dbReference>
<comment type="caution">
    <text evidence="5">The sequence shown here is derived from an EMBL/GenBank/DDBJ whole genome shotgun (WGS) entry which is preliminary data.</text>
</comment>
<dbReference type="InterPro" id="IPR050845">
    <property type="entry name" value="Cu-binding_ET"/>
</dbReference>
<evidence type="ECO:0000256" key="2">
    <source>
        <dbReference type="ARBA" id="ARBA00023008"/>
    </source>
</evidence>
<evidence type="ECO:0000313" key="6">
    <source>
        <dbReference type="Proteomes" id="UP000321129"/>
    </source>
</evidence>
<sequence>MRRRIMTRRVLSLAAAAGIVLAALPASAQQAVDVRVTLSNFGFAPEQVRVPARQKVTLTLVNSAKGGHNFAARDFFRAARVDPADAAKIDNGTVEVPGHGSVTIALTIDQPGRYTLKCSHFLHATFGMTGAIVVE</sequence>
<dbReference type="Gene3D" id="2.60.40.420">
    <property type="entry name" value="Cupredoxins - blue copper proteins"/>
    <property type="match status" value="1"/>
</dbReference>
<feature type="chain" id="PRO_5023100339" evidence="3">
    <location>
        <begin position="29"/>
        <end position="135"/>
    </location>
</feature>
<keyword evidence="2" id="KW-0186">Copper</keyword>
<keyword evidence="6" id="KW-1185">Reference proteome</keyword>
<feature type="domain" description="EfeO-type cupredoxin-like" evidence="4">
    <location>
        <begin position="14"/>
        <end position="134"/>
    </location>
</feature>
<feature type="signal peptide" evidence="3">
    <location>
        <begin position="1"/>
        <end position="28"/>
    </location>
</feature>
<dbReference type="SUPFAM" id="SSF49503">
    <property type="entry name" value="Cupredoxins"/>
    <property type="match status" value="1"/>
</dbReference>
<name>A0A5C6UUC5_9SPHN</name>
<evidence type="ECO:0000313" key="5">
    <source>
        <dbReference type="EMBL" id="TXC74285.1"/>
    </source>
</evidence>
<dbReference type="GO" id="GO:0046872">
    <property type="term" value="F:metal ion binding"/>
    <property type="evidence" value="ECO:0007669"/>
    <property type="project" value="UniProtKB-KW"/>
</dbReference>
<dbReference type="PANTHER" id="PTHR38439:SF3">
    <property type="entry name" value="COPPER-RESISTANT CUPROPROTEIN COPI"/>
    <property type="match status" value="1"/>
</dbReference>
<reference evidence="5 6" key="1">
    <citation type="submission" date="2019-08" db="EMBL/GenBank/DDBJ databases">
        <title>Sphingorhabdus soil sp. nov., isolated from arctic soil.</title>
        <authorList>
            <person name="Liu Y."/>
        </authorList>
    </citation>
    <scope>NUCLEOTIDE SEQUENCE [LARGE SCALE GENOMIC DNA]</scope>
    <source>
        <strain evidence="5 6">D-2Q-5-6</strain>
    </source>
</reference>
<organism evidence="5 6">
    <name type="scientific">Flavisphingopyxis soli</name>
    <dbReference type="NCBI Taxonomy" id="2601267"/>
    <lineage>
        <taxon>Bacteria</taxon>
        <taxon>Pseudomonadati</taxon>
        <taxon>Pseudomonadota</taxon>
        <taxon>Alphaproteobacteria</taxon>
        <taxon>Sphingomonadales</taxon>
        <taxon>Sphingopyxidaceae</taxon>
        <taxon>Flavisphingopyxis</taxon>
    </lineage>
</organism>
<protein>
    <submittedName>
        <fullName evidence="5">Copper-binding protein</fullName>
    </submittedName>
</protein>
<dbReference type="EMBL" id="VOPY01000001">
    <property type="protein sequence ID" value="TXC74285.1"/>
    <property type="molecule type" value="Genomic_DNA"/>
</dbReference>
<dbReference type="Proteomes" id="UP000321129">
    <property type="component" value="Unassembled WGS sequence"/>
</dbReference>